<dbReference type="Proteomes" id="UP000537989">
    <property type="component" value="Unassembled WGS sequence"/>
</dbReference>
<accession>A0AAN6C345</accession>
<feature type="compositionally biased region" description="Low complexity" evidence="1">
    <location>
        <begin position="99"/>
        <end position="109"/>
    </location>
</feature>
<comment type="caution">
    <text evidence="2">The sequence shown here is derived from an EMBL/GenBank/DDBJ whole genome shotgun (WGS) entry which is preliminary data.</text>
</comment>
<evidence type="ECO:0000313" key="3">
    <source>
        <dbReference type="Proteomes" id="UP000537989"/>
    </source>
</evidence>
<dbReference type="InterPro" id="IPR021216">
    <property type="entry name" value="DUF2722"/>
</dbReference>
<proteinExistence type="predicted"/>
<keyword evidence="3" id="KW-1185">Reference proteome</keyword>
<reference evidence="2 3" key="1">
    <citation type="submission" date="2020-02" db="EMBL/GenBank/DDBJ databases">
        <title>Identification and distribution of gene clusters putatively required for synthesis of sphingolipid metabolism inhibitors in phylogenetically diverse species of the filamentous fungus Fusarium.</title>
        <authorList>
            <person name="Kim H.-S."/>
            <person name="Busman M."/>
            <person name="Brown D.W."/>
            <person name="Divon H."/>
            <person name="Uhlig S."/>
            <person name="Proctor R.H."/>
        </authorList>
    </citation>
    <scope>NUCLEOTIDE SEQUENCE [LARGE SCALE GENOMIC DNA]</scope>
    <source>
        <strain evidence="2 3">NRRL 2903</strain>
    </source>
</reference>
<feature type="region of interest" description="Disordered" evidence="1">
    <location>
        <begin position="1"/>
        <end position="131"/>
    </location>
</feature>
<dbReference type="Pfam" id="PF10846">
    <property type="entry name" value="DUF2722"/>
    <property type="match status" value="1"/>
</dbReference>
<feature type="compositionally biased region" description="Polar residues" evidence="1">
    <location>
        <begin position="265"/>
        <end position="276"/>
    </location>
</feature>
<feature type="compositionally biased region" description="Polar residues" evidence="1">
    <location>
        <begin position="234"/>
        <end position="252"/>
    </location>
</feature>
<evidence type="ECO:0000313" key="2">
    <source>
        <dbReference type="EMBL" id="KAF5240452.1"/>
    </source>
</evidence>
<feature type="compositionally biased region" description="Pro residues" evidence="1">
    <location>
        <begin position="80"/>
        <end position="98"/>
    </location>
</feature>
<feature type="region of interest" description="Disordered" evidence="1">
    <location>
        <begin position="212"/>
        <end position="276"/>
    </location>
</feature>
<evidence type="ECO:0000256" key="1">
    <source>
        <dbReference type="SAM" id="MobiDB-lite"/>
    </source>
</evidence>
<sequence length="472" mass="52283">MLTVKQPPSYGYKSVHDLPTPPSTSRLSPPLIYQEPATKSLPVAYRGHTSPSQPMSAPHRGLPPPAAMALPPQQPTTVGVPPPPPPHHQPLPPQPLPQQPQQQPSLGPLVHQQRDRGQLPAPPQQWQGAEESMKLWLQARTEEDRTRQEEERTRQESLRLEQRRVEMDMLRTSIQAGIPPPMVPLVFAGMGAGGLPPHTALEWAQQFMPPGQVLPHAQTTSAQWPLPPEHQRESQSQPHTQQQGIPSASTQAAGYAYPPSPSRPRGQTATSTYPTFRSSHMPMQCIRICSKLNNSMNHKRVRRYTFIIGNRLTRRLVVARIDPEVLLGKLPESAKPPGMPFPQHAANNSIDHHHPLTKAARRMRHIVGQVRATLGNGVTCRHSELLGQGVLEGRVSAGLCAEGRQYEDHRYEGHQSQHLCRSKNDQATNTAILDNQYQQFSQKSLSPPGNILGLLARATRAGLNTDNVPRTI</sequence>
<gene>
    <name evidence="2" type="ORF">FAUST_4346</name>
</gene>
<dbReference type="EMBL" id="JAAMOD010000113">
    <property type="protein sequence ID" value="KAF5240452.1"/>
    <property type="molecule type" value="Genomic_DNA"/>
</dbReference>
<organism evidence="2 3">
    <name type="scientific">Fusarium austroamericanum</name>
    <dbReference type="NCBI Taxonomy" id="282268"/>
    <lineage>
        <taxon>Eukaryota</taxon>
        <taxon>Fungi</taxon>
        <taxon>Dikarya</taxon>
        <taxon>Ascomycota</taxon>
        <taxon>Pezizomycotina</taxon>
        <taxon>Sordariomycetes</taxon>
        <taxon>Hypocreomycetidae</taxon>
        <taxon>Hypocreales</taxon>
        <taxon>Nectriaceae</taxon>
        <taxon>Fusarium</taxon>
    </lineage>
</organism>
<feature type="compositionally biased region" description="Low complexity" evidence="1">
    <location>
        <begin position="67"/>
        <end position="79"/>
    </location>
</feature>
<name>A0AAN6C345_FUSAU</name>
<protein>
    <submittedName>
        <fullName evidence="2">Uncharacterized protein</fullName>
    </submittedName>
</protein>
<dbReference type="AlphaFoldDB" id="A0AAN6C345"/>